<dbReference type="SUPFAM" id="SSF111369">
    <property type="entry name" value="HlyD-like secretion proteins"/>
    <property type="match status" value="1"/>
</dbReference>
<evidence type="ECO:0000256" key="1">
    <source>
        <dbReference type="ARBA" id="ARBA00004196"/>
    </source>
</evidence>
<evidence type="ECO:0000256" key="2">
    <source>
        <dbReference type="ARBA" id="ARBA00023054"/>
    </source>
</evidence>
<comment type="caution">
    <text evidence="4">The sequence shown here is derived from an EMBL/GenBank/DDBJ whole genome shotgun (WGS) entry which is preliminary data.</text>
</comment>
<keyword evidence="3" id="KW-1133">Transmembrane helix</keyword>
<dbReference type="Proteomes" id="UP000228743">
    <property type="component" value="Unassembled WGS sequence"/>
</dbReference>
<dbReference type="PANTHER" id="PTHR32347">
    <property type="entry name" value="EFFLUX SYSTEM COMPONENT YKNX-RELATED"/>
    <property type="match status" value="1"/>
</dbReference>
<reference evidence="5" key="1">
    <citation type="submission" date="2017-09" db="EMBL/GenBank/DDBJ databases">
        <title>Depth-based differentiation of microbial function through sediment-hosted aquifers and enrichment of novel symbionts in the deep terrestrial subsurface.</title>
        <authorList>
            <person name="Probst A.J."/>
            <person name="Ladd B."/>
            <person name="Jarett J.K."/>
            <person name="Geller-Mcgrath D.E."/>
            <person name="Sieber C.M.K."/>
            <person name="Emerson J.B."/>
            <person name="Anantharaman K."/>
            <person name="Thomas B.C."/>
            <person name="Malmstrom R."/>
            <person name="Stieglmeier M."/>
            <person name="Klingl A."/>
            <person name="Woyke T."/>
            <person name="Ryan C.M."/>
            <person name="Banfield J.F."/>
        </authorList>
    </citation>
    <scope>NUCLEOTIDE SEQUENCE [LARGE SCALE GENOMIC DNA]</scope>
</reference>
<gene>
    <name evidence="4" type="ORF">COX68_02965</name>
</gene>
<evidence type="ECO:0000313" key="5">
    <source>
        <dbReference type="Proteomes" id="UP000228743"/>
    </source>
</evidence>
<protein>
    <submittedName>
        <fullName evidence="4">Uncharacterized protein</fullName>
    </submittedName>
</protein>
<organism evidence="4 5">
    <name type="scientific">Candidatus Falkowbacteria bacterium CG_4_10_14_0_2_um_filter_41_15</name>
    <dbReference type="NCBI Taxonomy" id="1974554"/>
    <lineage>
        <taxon>Bacteria</taxon>
        <taxon>Candidatus Falkowiibacteriota</taxon>
    </lineage>
</organism>
<dbReference type="InterPro" id="IPR050465">
    <property type="entry name" value="UPF0194_transport"/>
</dbReference>
<keyword evidence="3" id="KW-0812">Transmembrane</keyword>
<feature type="transmembrane region" description="Helical" evidence="3">
    <location>
        <begin position="5"/>
        <end position="23"/>
    </location>
</feature>
<proteinExistence type="predicted"/>
<dbReference type="Gene3D" id="2.40.50.100">
    <property type="match status" value="1"/>
</dbReference>
<name>A0A2M7VXT7_9BACT</name>
<dbReference type="PANTHER" id="PTHR32347:SF23">
    <property type="entry name" value="BLL5650 PROTEIN"/>
    <property type="match status" value="1"/>
</dbReference>
<dbReference type="GO" id="GO:0030313">
    <property type="term" value="C:cell envelope"/>
    <property type="evidence" value="ECO:0007669"/>
    <property type="project" value="UniProtKB-SubCell"/>
</dbReference>
<evidence type="ECO:0000313" key="4">
    <source>
        <dbReference type="EMBL" id="PJA09328.1"/>
    </source>
</evidence>
<sequence>MKTKWIIVIVIIIIAGAGSFLWLNNRQPQVEYTTVELKRENLVQTVSEVGTVKAKKELELNFSQTGRLNKISSKVGDVVKKDQVLAELDQSSFLIKEQEALSSLNVARAGLSKLLAGSTASEIAIYEAQVNSAKTSYLAAMEDYTKTQDSVDETALQAQKKLTDLQSDDPLVNTYEQSIENNRDSLITIADSKIVVAGVALDYADRILSDNDIKIY</sequence>
<dbReference type="AlphaFoldDB" id="A0A2M7VXT7"/>
<comment type="subcellular location">
    <subcellularLocation>
        <location evidence="1">Cell envelope</location>
    </subcellularLocation>
</comment>
<keyword evidence="2" id="KW-0175">Coiled coil</keyword>
<keyword evidence="3" id="KW-0472">Membrane</keyword>
<dbReference type="Gene3D" id="1.10.287.470">
    <property type="entry name" value="Helix hairpin bin"/>
    <property type="match status" value="1"/>
</dbReference>
<accession>A0A2M7VXT7</accession>
<evidence type="ECO:0000256" key="3">
    <source>
        <dbReference type="SAM" id="Phobius"/>
    </source>
</evidence>
<dbReference type="EMBL" id="PFPX01000078">
    <property type="protein sequence ID" value="PJA09328.1"/>
    <property type="molecule type" value="Genomic_DNA"/>
</dbReference>